<dbReference type="InterPro" id="IPR011990">
    <property type="entry name" value="TPR-like_helical_dom_sf"/>
</dbReference>
<dbReference type="PRINTS" id="PR00421">
    <property type="entry name" value="THIOREDOXIN"/>
</dbReference>
<dbReference type="AlphaFoldDB" id="A0A160DUF6"/>
<keyword evidence="2" id="KW-0813">Transport</keyword>
<dbReference type="InterPro" id="IPR005746">
    <property type="entry name" value="Thioredoxin"/>
</dbReference>
<evidence type="ECO:0000256" key="3">
    <source>
        <dbReference type="ARBA" id="ARBA00022982"/>
    </source>
</evidence>
<dbReference type="Pfam" id="PF00085">
    <property type="entry name" value="Thioredoxin"/>
    <property type="match status" value="1"/>
</dbReference>
<evidence type="ECO:0000256" key="7">
    <source>
        <dbReference type="SAM" id="MobiDB-lite"/>
    </source>
</evidence>
<evidence type="ECO:0000256" key="4">
    <source>
        <dbReference type="ARBA" id="ARBA00023157"/>
    </source>
</evidence>
<keyword evidence="3" id="KW-0249">Electron transport</keyword>
<name>A0A160DUF6_9GAMM</name>
<dbReference type="PROSITE" id="PS00194">
    <property type="entry name" value="THIOREDOXIN_1"/>
    <property type="match status" value="1"/>
</dbReference>
<dbReference type="Pfam" id="PF14559">
    <property type="entry name" value="TPR_19"/>
    <property type="match status" value="1"/>
</dbReference>
<dbReference type="PROSITE" id="PS51352">
    <property type="entry name" value="THIOREDOXIN_2"/>
    <property type="match status" value="1"/>
</dbReference>
<dbReference type="GO" id="GO:0005829">
    <property type="term" value="C:cytosol"/>
    <property type="evidence" value="ECO:0007669"/>
    <property type="project" value="TreeGrafter"/>
</dbReference>
<proteinExistence type="inferred from homology"/>
<dbReference type="SUPFAM" id="SSF52833">
    <property type="entry name" value="Thioredoxin-like"/>
    <property type="match status" value="1"/>
</dbReference>
<keyword evidence="5" id="KW-0676">Redox-active center</keyword>
<evidence type="ECO:0000313" key="10">
    <source>
        <dbReference type="Proteomes" id="UP000076830"/>
    </source>
</evidence>
<dbReference type="PATRIC" id="fig|1300342.3.peg.2012"/>
<evidence type="ECO:0000256" key="1">
    <source>
        <dbReference type="ARBA" id="ARBA00008987"/>
    </source>
</evidence>
<dbReference type="PANTHER" id="PTHR45663">
    <property type="entry name" value="GEO12009P1"/>
    <property type="match status" value="1"/>
</dbReference>
<protein>
    <recommendedName>
        <fullName evidence="6">Thioredoxin</fullName>
    </recommendedName>
</protein>
<dbReference type="InterPro" id="IPR017937">
    <property type="entry name" value="Thioredoxin_CS"/>
</dbReference>
<dbReference type="NCBIfam" id="TIGR01068">
    <property type="entry name" value="thioredoxin"/>
    <property type="match status" value="1"/>
</dbReference>
<dbReference type="STRING" id="1300342.I596_2060"/>
<evidence type="ECO:0000313" key="9">
    <source>
        <dbReference type="EMBL" id="ANB18079.1"/>
    </source>
</evidence>
<dbReference type="Pfam" id="PF14561">
    <property type="entry name" value="TPR_20"/>
    <property type="match status" value="1"/>
</dbReference>
<evidence type="ECO:0000259" key="8">
    <source>
        <dbReference type="PROSITE" id="PS51352"/>
    </source>
</evidence>
<dbReference type="GO" id="GO:0015035">
    <property type="term" value="F:protein-disulfide reductase activity"/>
    <property type="evidence" value="ECO:0007669"/>
    <property type="project" value="UniProtKB-UniRule"/>
</dbReference>
<dbReference type="Proteomes" id="UP000076830">
    <property type="component" value="Chromosome"/>
</dbReference>
<reference evidence="9 10" key="1">
    <citation type="submission" date="2016-04" db="EMBL/GenBank/DDBJ databases">
        <title>Complete genome sequence of Dokdonella koreensis DS-123T.</title>
        <authorList>
            <person name="Kim J.F."/>
            <person name="Lee H."/>
            <person name="Kwak M.-J."/>
        </authorList>
    </citation>
    <scope>NUCLEOTIDE SEQUENCE [LARGE SCALE GENOMIC DNA]</scope>
    <source>
        <strain evidence="9 10">DS-123</strain>
    </source>
</reference>
<dbReference type="InterPro" id="IPR036249">
    <property type="entry name" value="Thioredoxin-like_sf"/>
</dbReference>
<feature type="region of interest" description="Disordered" evidence="7">
    <location>
        <begin position="116"/>
        <end position="135"/>
    </location>
</feature>
<feature type="domain" description="Thioredoxin" evidence="8">
    <location>
        <begin position="1"/>
        <end position="118"/>
    </location>
</feature>
<dbReference type="PANTHER" id="PTHR45663:SF11">
    <property type="entry name" value="GEO12009P1"/>
    <property type="match status" value="1"/>
</dbReference>
<evidence type="ECO:0000256" key="2">
    <source>
        <dbReference type="ARBA" id="ARBA00022448"/>
    </source>
</evidence>
<dbReference type="Gene3D" id="1.25.40.10">
    <property type="entry name" value="Tetratricopeptide repeat domain"/>
    <property type="match status" value="2"/>
</dbReference>
<dbReference type="KEGG" id="dko:I596_2060"/>
<dbReference type="GO" id="GO:0006950">
    <property type="term" value="P:response to stress"/>
    <property type="evidence" value="ECO:0007669"/>
    <property type="project" value="UniProtKB-ARBA"/>
</dbReference>
<sequence>MSALPQPPSPHVFDATTETFENDVLQASLDQPVLVDFWAEWCGPCKSLGPLLEKVVDSYHGAVRLAKVDVDKEQQLAGMFGVRSIPTVVLVAQGQIVDGFTGALPESALREFLSRHVQPAEPANEDDASADALPPESADAAVARLRAEIAADPDKDELKLDLAVALMRQGDAAAAESQLDALPANLATDERARRLRGQLEFARLLADAPPTAELQAQLARDAGDHAAREQLGIRLLAEGQAAEGLEQFLAILKADRDWNEGGARKRLIAAFSILDDEELVGTYRRRMSSLLF</sequence>
<evidence type="ECO:0000256" key="6">
    <source>
        <dbReference type="NCBIfam" id="TIGR01068"/>
    </source>
</evidence>
<dbReference type="FunFam" id="3.40.30.10:FF:000001">
    <property type="entry name" value="Thioredoxin"/>
    <property type="match status" value="1"/>
</dbReference>
<organism evidence="9 10">
    <name type="scientific">Dokdonella koreensis DS-123</name>
    <dbReference type="NCBI Taxonomy" id="1300342"/>
    <lineage>
        <taxon>Bacteria</taxon>
        <taxon>Pseudomonadati</taxon>
        <taxon>Pseudomonadota</taxon>
        <taxon>Gammaproteobacteria</taxon>
        <taxon>Lysobacterales</taxon>
        <taxon>Rhodanobacteraceae</taxon>
        <taxon>Dokdonella</taxon>
    </lineage>
</organism>
<dbReference type="Gene3D" id="3.40.30.10">
    <property type="entry name" value="Glutaredoxin"/>
    <property type="match status" value="1"/>
</dbReference>
<evidence type="ECO:0000256" key="5">
    <source>
        <dbReference type="ARBA" id="ARBA00023284"/>
    </source>
</evidence>
<keyword evidence="4" id="KW-1015">Disulfide bond</keyword>
<dbReference type="CDD" id="cd02956">
    <property type="entry name" value="ybbN"/>
    <property type="match status" value="1"/>
</dbReference>
<gene>
    <name evidence="9" type="ORF">I596_2060</name>
</gene>
<dbReference type="GO" id="GO:0045454">
    <property type="term" value="P:cell redox homeostasis"/>
    <property type="evidence" value="ECO:0007669"/>
    <property type="project" value="TreeGrafter"/>
</dbReference>
<dbReference type="EMBL" id="CP015249">
    <property type="protein sequence ID" value="ANB18079.1"/>
    <property type="molecule type" value="Genomic_DNA"/>
</dbReference>
<dbReference type="InterPro" id="IPR013766">
    <property type="entry name" value="Thioredoxin_domain"/>
</dbReference>
<accession>A0A160DUF6</accession>
<keyword evidence="10" id="KW-1185">Reference proteome</keyword>
<comment type="similarity">
    <text evidence="1">Belongs to the thioredoxin family.</text>
</comment>